<dbReference type="Proteomes" id="UP000515125">
    <property type="component" value="Unplaced"/>
</dbReference>
<protein>
    <submittedName>
        <fullName evidence="3">Thrombospondin type-1 domain-containing protein 7A</fullName>
    </submittedName>
</protein>
<keyword evidence="1" id="KW-1133">Transmembrane helix</keyword>
<evidence type="ECO:0000256" key="1">
    <source>
        <dbReference type="SAM" id="Phobius"/>
    </source>
</evidence>
<dbReference type="SMART" id="SM00209">
    <property type="entry name" value="TSP1"/>
    <property type="match status" value="4"/>
</dbReference>
<dbReference type="GeneID" id="34618420"/>
<dbReference type="InterPro" id="IPR000884">
    <property type="entry name" value="TSP1_rpt"/>
</dbReference>
<sequence>MCNCASDSNVLQGQDAVSFVADQQGPETVAQSDANFKKAYEQRLQVPQESSFSLKFMQQNRKLADPAFCAAKKHALCSLYRVLLAECQILWGKVEIVTKRKSQSKIAQTAKDLLTSCNASAFSAVSGGETSTWRECAAKLSGTTRFFSWVKQIGQLQGTCSLLGYVSKKEDEEENAAACLRDAHSDEIAVTGMVDDPLCTSCEVSSWTDTPCSTWCEAGVAGRYRTILSHASQEYCAQGNDQFCDMCPHLWEIKLCNQDTKCGALVEKNRAPIQPGAHYCPTQNTKTKVVTSWRQCSEECFNAFEASGGNSLDPSTYAEASCFHYSFNNSTSSCELKNLVSCNNRLTTDSLWISGDVLSLPSADYSTVVFSEWSQWSSCEDIDAQKGWKKRRRNVSNWGFKNDQAELGTNLYEVASCLSGESIEPEETGNPPEVTCCLYGDFVEWSEAHCNPTCGSDRFQIRKKRRLQNPVPNVDGDFDPTCALDKCKQDGQQAESKRCDNVPECTSDCVYMQWTEWSSCTCNSSSEQSGTMSRVRKAVSGTICPDMNESEECADSSCKQESSNMTYIYAACGSVGALLLLGGAFALRKHNVSAMENAQTFETM</sequence>
<dbReference type="OrthoDB" id="329117at2759"/>
<organism evidence="2 3">
    <name type="scientific">Cyclospora cayetanensis</name>
    <dbReference type="NCBI Taxonomy" id="88456"/>
    <lineage>
        <taxon>Eukaryota</taxon>
        <taxon>Sar</taxon>
        <taxon>Alveolata</taxon>
        <taxon>Apicomplexa</taxon>
        <taxon>Conoidasida</taxon>
        <taxon>Coccidia</taxon>
        <taxon>Eucoccidiorida</taxon>
        <taxon>Eimeriorina</taxon>
        <taxon>Eimeriidae</taxon>
        <taxon>Cyclospora</taxon>
    </lineage>
</organism>
<evidence type="ECO:0000313" key="3">
    <source>
        <dbReference type="RefSeq" id="XP_026191942.1"/>
    </source>
</evidence>
<feature type="transmembrane region" description="Helical" evidence="1">
    <location>
        <begin position="567"/>
        <end position="587"/>
    </location>
</feature>
<evidence type="ECO:0000313" key="2">
    <source>
        <dbReference type="Proteomes" id="UP000515125"/>
    </source>
</evidence>
<dbReference type="RefSeq" id="XP_026191942.1">
    <property type="nucleotide sequence ID" value="XM_026336157.1"/>
</dbReference>
<accession>A0A6P6RX37</accession>
<name>A0A6P6RX37_9EIME</name>
<keyword evidence="1" id="KW-0812">Transmembrane</keyword>
<proteinExistence type="predicted"/>
<keyword evidence="2" id="KW-1185">Reference proteome</keyword>
<dbReference type="AlphaFoldDB" id="A0A6P6RX37"/>
<dbReference type="PROSITE" id="PS50092">
    <property type="entry name" value="TSP1"/>
    <property type="match status" value="2"/>
</dbReference>
<reference evidence="3" key="1">
    <citation type="submission" date="2025-08" db="UniProtKB">
        <authorList>
            <consortium name="RefSeq"/>
        </authorList>
    </citation>
    <scope>IDENTIFICATION</scope>
</reference>
<gene>
    <name evidence="3" type="primary">LOC34618420</name>
</gene>
<keyword evidence="1" id="KW-0472">Membrane</keyword>